<dbReference type="EC" id="2.4.99.12" evidence="3 10"/>
<dbReference type="GO" id="GO:0009245">
    <property type="term" value="P:lipid A biosynthetic process"/>
    <property type="evidence" value="ECO:0007669"/>
    <property type="project" value="TreeGrafter"/>
</dbReference>
<protein>
    <recommendedName>
        <fullName evidence="4 10">3-deoxy-D-manno-octulosonic acid transferase</fullName>
        <shortName evidence="10">Kdo transferase</shortName>
        <ecNumber evidence="3 10">2.4.99.12</ecNumber>
    </recommendedName>
    <alternativeName>
        <fullName evidence="6 10">Lipid IV(A) 3-deoxy-D-manno-octulosonic acid transferase</fullName>
    </alternativeName>
</protein>
<keyword evidence="10" id="KW-1003">Cell membrane</keyword>
<dbReference type="EMBL" id="QDKM01000001">
    <property type="protein sequence ID" value="PVH30089.1"/>
    <property type="molecule type" value="Genomic_DNA"/>
</dbReference>
<reference evidence="12 13" key="1">
    <citation type="submission" date="2018-04" db="EMBL/GenBank/DDBJ databases">
        <title>Pararhodobacter oceanense sp. nov., isolated from marine intertidal sediment.</title>
        <authorList>
            <person name="Wang X.-L."/>
            <person name="Du Z.-J."/>
        </authorList>
    </citation>
    <scope>NUCLEOTIDE SEQUENCE [LARGE SCALE GENOMIC DNA]</scope>
    <source>
        <strain evidence="12 13">AM505</strain>
    </source>
</reference>
<comment type="subcellular location">
    <subcellularLocation>
        <location evidence="10">Cell membrane</location>
    </subcellularLocation>
</comment>
<evidence type="ECO:0000256" key="4">
    <source>
        <dbReference type="ARBA" id="ARBA00019077"/>
    </source>
</evidence>
<evidence type="ECO:0000256" key="6">
    <source>
        <dbReference type="ARBA" id="ARBA00031445"/>
    </source>
</evidence>
<feature type="active site" description="Proton acceptor" evidence="8">
    <location>
        <position position="131"/>
    </location>
</feature>
<dbReference type="PANTHER" id="PTHR42755">
    <property type="entry name" value="3-DEOXY-MANNO-OCTULOSONATE CYTIDYLYLTRANSFERASE"/>
    <property type="match status" value="1"/>
</dbReference>
<keyword evidence="13" id="KW-1185">Reference proteome</keyword>
<evidence type="ECO:0000256" key="2">
    <source>
        <dbReference type="ARBA" id="ARBA00004713"/>
    </source>
</evidence>
<keyword evidence="10" id="KW-0448">Lipopolysaccharide biosynthesis</keyword>
<dbReference type="GO" id="GO:0009244">
    <property type="term" value="P:lipopolysaccharide core region biosynthetic process"/>
    <property type="evidence" value="ECO:0007669"/>
    <property type="project" value="UniProtKB-UniRule"/>
</dbReference>
<dbReference type="GO" id="GO:0005886">
    <property type="term" value="C:plasma membrane"/>
    <property type="evidence" value="ECO:0007669"/>
    <property type="project" value="UniProtKB-SubCell"/>
</dbReference>
<comment type="catalytic activity">
    <reaction evidence="7 10">
        <text>lipid IVA (E. coli) + CMP-3-deoxy-beta-D-manno-octulosonate = alpha-Kdo-(2-&gt;6)-lipid IVA (E. coli) + CMP + H(+)</text>
        <dbReference type="Rhea" id="RHEA:28066"/>
        <dbReference type="ChEBI" id="CHEBI:15378"/>
        <dbReference type="ChEBI" id="CHEBI:58603"/>
        <dbReference type="ChEBI" id="CHEBI:60364"/>
        <dbReference type="ChEBI" id="CHEBI:60377"/>
        <dbReference type="ChEBI" id="CHEBI:85987"/>
        <dbReference type="EC" id="2.4.99.12"/>
    </reaction>
</comment>
<comment type="function">
    <text evidence="1 10">Involved in lipopolysaccharide (LPS) biosynthesis. Catalyzes the transfer of 3-deoxy-D-manno-octulosonate (Kdo) residue(s) from CMP-Kdo to lipid IV(A), the tetraacyldisaccharide-1,4'-bisphosphate precursor of lipid A.</text>
</comment>
<evidence type="ECO:0000256" key="5">
    <source>
        <dbReference type="ARBA" id="ARBA00022679"/>
    </source>
</evidence>
<dbReference type="AlphaFoldDB" id="A0A2T8HXD4"/>
<name>A0A2T8HXD4_9RHOB</name>
<dbReference type="UniPathway" id="UPA00958"/>
<dbReference type="SUPFAM" id="SSF53756">
    <property type="entry name" value="UDP-Glycosyltransferase/glycogen phosphorylase"/>
    <property type="match status" value="1"/>
</dbReference>
<dbReference type="Gene3D" id="3.40.50.11720">
    <property type="entry name" value="3-Deoxy-D-manno-octulosonic-acid transferase, N-terminal domain"/>
    <property type="match status" value="1"/>
</dbReference>
<evidence type="ECO:0000313" key="12">
    <source>
        <dbReference type="EMBL" id="PVH30089.1"/>
    </source>
</evidence>
<evidence type="ECO:0000256" key="10">
    <source>
        <dbReference type="RuleBase" id="RU365103"/>
    </source>
</evidence>
<gene>
    <name evidence="12" type="ORF">DDE20_00495</name>
</gene>
<evidence type="ECO:0000259" key="11">
    <source>
        <dbReference type="Pfam" id="PF04413"/>
    </source>
</evidence>
<evidence type="ECO:0000256" key="1">
    <source>
        <dbReference type="ARBA" id="ARBA00003394"/>
    </source>
</evidence>
<evidence type="ECO:0000256" key="8">
    <source>
        <dbReference type="PIRSR" id="PIRSR639901-1"/>
    </source>
</evidence>
<feature type="site" description="Transition state stabilizer" evidence="9">
    <location>
        <position position="200"/>
    </location>
</feature>
<evidence type="ECO:0000313" key="13">
    <source>
        <dbReference type="Proteomes" id="UP000245911"/>
    </source>
</evidence>
<evidence type="ECO:0000256" key="7">
    <source>
        <dbReference type="ARBA" id="ARBA00049183"/>
    </source>
</evidence>
<sequence length="498" mass="53510">MRALASVVLAAVLAARGGAEDSAPLALARQMWLTVPVIDLDGQMVQRLDGMAGGSAAPQAEIGALPVSWRLRLVAALWQVLLHLALPVMLLLLWQRGRREPAYRQRLGERFGGGAVGAKGGVWIFAASLGETRAVSPLVRRFLEQGVPVLLTHSTPAGLQEGLRLFPEVSVVHRYVPLDLSWALARMLRRAQPKLGLVVESELWPGQLLVARRLGIPMAQVNGNLLERTIARDSKRLGGVRLELLRLFSLVLTKSETYRDRYLRAGVEDARIRLVGELKFDQWVDPAQPALGQRLRTAWGAAPVLLIASSIEAEEPLLLPVLAALLAHPSAPRIIWAPRSPQRFDAVSEQLDKAGIAHARRSDLTLEDAPTPHLLLADSLGEMNIWYAMADLVFVGASLVAQGGHNIIEPLAQGKPVVMGESIFGITYPALDAIEAGALEIFPSAQAMATRLQALLGDPAALAGFTACAAGFNATHLGASARSYTALQALTAPRGTAR</sequence>
<organism evidence="12 13">
    <name type="scientific">Pararhodobacter oceanensis</name>
    <dbReference type="NCBI Taxonomy" id="2172121"/>
    <lineage>
        <taxon>Bacteria</taxon>
        <taxon>Pseudomonadati</taxon>
        <taxon>Pseudomonadota</taxon>
        <taxon>Alphaproteobacteria</taxon>
        <taxon>Rhodobacterales</taxon>
        <taxon>Paracoccaceae</taxon>
        <taxon>Pararhodobacter</taxon>
    </lineage>
</organism>
<keyword evidence="5 10" id="KW-0808">Transferase</keyword>
<comment type="pathway">
    <text evidence="2 10">Bacterial outer membrane biogenesis; LPS core biosynthesis.</text>
</comment>
<evidence type="ECO:0000256" key="3">
    <source>
        <dbReference type="ARBA" id="ARBA00012621"/>
    </source>
</evidence>
<keyword evidence="10" id="KW-0472">Membrane</keyword>
<dbReference type="Gene3D" id="3.40.50.2000">
    <property type="entry name" value="Glycogen Phosphorylase B"/>
    <property type="match status" value="1"/>
</dbReference>
<dbReference type="Proteomes" id="UP000245911">
    <property type="component" value="Unassembled WGS sequence"/>
</dbReference>
<accession>A0A2T8HXD4</accession>
<dbReference type="Pfam" id="PF04413">
    <property type="entry name" value="Glycos_transf_N"/>
    <property type="match status" value="1"/>
</dbReference>
<evidence type="ECO:0000256" key="9">
    <source>
        <dbReference type="PIRSR" id="PIRSR639901-2"/>
    </source>
</evidence>
<comment type="caution">
    <text evidence="12">The sequence shown here is derived from an EMBL/GenBank/DDBJ whole genome shotgun (WGS) entry which is preliminary data.</text>
</comment>
<feature type="domain" description="3-deoxy-D-manno-octulosonic-acid transferase N-terminal" evidence="11">
    <location>
        <begin position="105"/>
        <end position="282"/>
    </location>
</feature>
<dbReference type="InterPro" id="IPR039901">
    <property type="entry name" value="Kdotransferase"/>
</dbReference>
<feature type="site" description="Transition state stabilizer" evidence="9">
    <location>
        <position position="279"/>
    </location>
</feature>
<proteinExistence type="inferred from homology"/>
<comment type="similarity">
    <text evidence="10">Belongs to the glycosyltransferase group 1 family.</text>
</comment>
<dbReference type="InterPro" id="IPR007507">
    <property type="entry name" value="Glycos_transf_N"/>
</dbReference>
<dbReference type="GO" id="GO:0043842">
    <property type="term" value="F:Kdo transferase activity"/>
    <property type="evidence" value="ECO:0007669"/>
    <property type="project" value="UniProtKB-EC"/>
</dbReference>
<dbReference type="PANTHER" id="PTHR42755:SF1">
    <property type="entry name" value="3-DEOXY-D-MANNO-OCTULOSONIC ACID TRANSFERASE, MITOCHONDRIAL-RELATED"/>
    <property type="match status" value="1"/>
</dbReference>
<dbReference type="InterPro" id="IPR038107">
    <property type="entry name" value="Glycos_transf_N_sf"/>
</dbReference>